<dbReference type="InterPro" id="IPR036397">
    <property type="entry name" value="RNaseH_sf"/>
</dbReference>
<gene>
    <name evidence="6" type="ORF">T459_20073</name>
</gene>
<accession>A0A2G2Z3S1</accession>
<proteinExistence type="inferred from homology"/>
<evidence type="ECO:0000256" key="1">
    <source>
        <dbReference type="ARBA" id="ARBA00005234"/>
    </source>
</evidence>
<dbReference type="GO" id="GO:0008234">
    <property type="term" value="F:cysteine-type peptidase activity"/>
    <property type="evidence" value="ECO:0007669"/>
    <property type="project" value="InterPro"/>
</dbReference>
<name>A0A2G2Z3S1_CAPAN</name>
<dbReference type="InterPro" id="IPR012337">
    <property type="entry name" value="RNaseH-like_sf"/>
</dbReference>
<evidence type="ECO:0000256" key="3">
    <source>
        <dbReference type="ARBA" id="ARBA00022801"/>
    </source>
</evidence>
<dbReference type="InterPro" id="IPR003653">
    <property type="entry name" value="Peptidase_C48_C"/>
</dbReference>
<dbReference type="Pfam" id="PF02902">
    <property type="entry name" value="Peptidase_C48"/>
    <property type="match status" value="1"/>
</dbReference>
<dbReference type="SUPFAM" id="SSF53098">
    <property type="entry name" value="Ribonuclease H-like"/>
    <property type="match status" value="1"/>
</dbReference>
<dbReference type="Gene3D" id="3.30.420.10">
    <property type="entry name" value="Ribonuclease H-like superfamily/Ribonuclease H"/>
    <property type="match status" value="1"/>
</dbReference>
<feature type="domain" description="Ubiquitin-like protease family profile" evidence="5">
    <location>
        <begin position="194"/>
        <end position="289"/>
    </location>
</feature>
<evidence type="ECO:0000259" key="5">
    <source>
        <dbReference type="Pfam" id="PF02902"/>
    </source>
</evidence>
<evidence type="ECO:0000313" key="7">
    <source>
        <dbReference type="Proteomes" id="UP000222542"/>
    </source>
</evidence>
<dbReference type="GO" id="GO:0003676">
    <property type="term" value="F:nucleic acid binding"/>
    <property type="evidence" value="ECO:0007669"/>
    <property type="project" value="InterPro"/>
</dbReference>
<dbReference type="EMBL" id="AYRZ02000007">
    <property type="protein sequence ID" value="PHT76551.1"/>
    <property type="molecule type" value="Genomic_DNA"/>
</dbReference>
<dbReference type="InterPro" id="IPR038765">
    <property type="entry name" value="Papain-like_cys_pep_sf"/>
</dbReference>
<evidence type="ECO:0000256" key="2">
    <source>
        <dbReference type="ARBA" id="ARBA00022670"/>
    </source>
</evidence>
<dbReference type="AlphaFoldDB" id="A0A2G2Z3S1"/>
<dbReference type="STRING" id="4072.A0A2G2Z3S1"/>
<dbReference type="SUPFAM" id="SSF54001">
    <property type="entry name" value="Cysteine proteinases"/>
    <property type="match status" value="1"/>
</dbReference>
<keyword evidence="3" id="KW-0378">Hydrolase</keyword>
<dbReference type="GO" id="GO:0006508">
    <property type="term" value="P:proteolysis"/>
    <property type="evidence" value="ECO:0007669"/>
    <property type="project" value="UniProtKB-KW"/>
</dbReference>
<protein>
    <recommendedName>
        <fullName evidence="5">Ubiquitin-like protease family profile domain-containing protein</fullName>
    </recommendedName>
</protein>
<comment type="caution">
    <text evidence="6">The sequence shown here is derived from an EMBL/GenBank/DDBJ whole genome shotgun (WGS) entry which is preliminary data.</text>
</comment>
<keyword evidence="2" id="KW-0645">Protease</keyword>
<evidence type="ECO:0000256" key="4">
    <source>
        <dbReference type="SAM" id="SignalP"/>
    </source>
</evidence>
<feature type="chain" id="PRO_5013834627" description="Ubiquitin-like protease family profile domain-containing protein" evidence="4">
    <location>
        <begin position="23"/>
        <end position="342"/>
    </location>
</feature>
<dbReference type="Proteomes" id="UP000222542">
    <property type="component" value="Unassembled WGS sequence"/>
</dbReference>
<evidence type="ECO:0000313" key="6">
    <source>
        <dbReference type="EMBL" id="PHT76551.1"/>
    </source>
</evidence>
<keyword evidence="4" id="KW-0732">Signal</keyword>
<dbReference type="Gene3D" id="3.40.395.10">
    <property type="entry name" value="Adenoviral Proteinase, Chain A"/>
    <property type="match status" value="1"/>
</dbReference>
<organism evidence="6 7">
    <name type="scientific">Capsicum annuum</name>
    <name type="common">Capsicum pepper</name>
    <dbReference type="NCBI Taxonomy" id="4072"/>
    <lineage>
        <taxon>Eukaryota</taxon>
        <taxon>Viridiplantae</taxon>
        <taxon>Streptophyta</taxon>
        <taxon>Embryophyta</taxon>
        <taxon>Tracheophyta</taxon>
        <taxon>Spermatophyta</taxon>
        <taxon>Magnoliopsida</taxon>
        <taxon>eudicotyledons</taxon>
        <taxon>Gunneridae</taxon>
        <taxon>Pentapetalae</taxon>
        <taxon>asterids</taxon>
        <taxon>lamiids</taxon>
        <taxon>Solanales</taxon>
        <taxon>Solanaceae</taxon>
        <taxon>Solanoideae</taxon>
        <taxon>Capsiceae</taxon>
        <taxon>Capsicum</taxon>
    </lineage>
</organism>
<dbReference type="PANTHER" id="PTHR33022:SF13">
    <property type="entry name" value="UBIQUITIN-LIKE PROTEASE FAMILY PROFILE DOMAIN-CONTAINING PROTEIN"/>
    <property type="match status" value="1"/>
</dbReference>
<dbReference type="PANTHER" id="PTHR33022">
    <property type="entry name" value="DUF1985 DOMAIN-CONTAINING PROTEIN"/>
    <property type="match status" value="1"/>
</dbReference>
<reference evidence="6 7" key="2">
    <citation type="journal article" date="2017" name="Genome Biol.">
        <title>New reference genome sequences of hot pepper reveal the massive evolution of plant disease-resistance genes by retroduplication.</title>
        <authorList>
            <person name="Kim S."/>
            <person name="Park J."/>
            <person name="Yeom S.I."/>
            <person name="Kim Y.M."/>
            <person name="Seo E."/>
            <person name="Kim K.T."/>
            <person name="Kim M.S."/>
            <person name="Lee J.M."/>
            <person name="Cheong K."/>
            <person name="Shin H.S."/>
            <person name="Kim S.B."/>
            <person name="Han K."/>
            <person name="Lee J."/>
            <person name="Park M."/>
            <person name="Lee H.A."/>
            <person name="Lee H.Y."/>
            <person name="Lee Y."/>
            <person name="Oh S."/>
            <person name="Lee J.H."/>
            <person name="Choi E."/>
            <person name="Choi E."/>
            <person name="Lee S.E."/>
            <person name="Jeon J."/>
            <person name="Kim H."/>
            <person name="Choi G."/>
            <person name="Song H."/>
            <person name="Lee J."/>
            <person name="Lee S.C."/>
            <person name="Kwon J.K."/>
            <person name="Lee H.Y."/>
            <person name="Koo N."/>
            <person name="Hong Y."/>
            <person name="Kim R.W."/>
            <person name="Kang W.H."/>
            <person name="Huh J.H."/>
            <person name="Kang B.C."/>
            <person name="Yang T.J."/>
            <person name="Lee Y.H."/>
            <person name="Bennetzen J.L."/>
            <person name="Choi D."/>
        </authorList>
    </citation>
    <scope>NUCLEOTIDE SEQUENCE [LARGE SCALE GENOMIC DNA]</scope>
    <source>
        <strain evidence="7">cv. CM334</strain>
    </source>
</reference>
<keyword evidence="7" id="KW-1185">Reference proteome</keyword>
<feature type="signal peptide" evidence="4">
    <location>
        <begin position="1"/>
        <end position="22"/>
    </location>
</feature>
<reference evidence="6 7" key="1">
    <citation type="journal article" date="2014" name="Nat. Genet.">
        <title>Genome sequence of the hot pepper provides insights into the evolution of pungency in Capsicum species.</title>
        <authorList>
            <person name="Kim S."/>
            <person name="Park M."/>
            <person name="Yeom S.I."/>
            <person name="Kim Y.M."/>
            <person name="Lee J.M."/>
            <person name="Lee H.A."/>
            <person name="Seo E."/>
            <person name="Choi J."/>
            <person name="Cheong K."/>
            <person name="Kim K.T."/>
            <person name="Jung K."/>
            <person name="Lee G.W."/>
            <person name="Oh S.K."/>
            <person name="Bae C."/>
            <person name="Kim S.B."/>
            <person name="Lee H.Y."/>
            <person name="Kim S.Y."/>
            <person name="Kim M.S."/>
            <person name="Kang B.C."/>
            <person name="Jo Y.D."/>
            <person name="Yang H.B."/>
            <person name="Jeong H.J."/>
            <person name="Kang W.H."/>
            <person name="Kwon J.K."/>
            <person name="Shin C."/>
            <person name="Lim J.Y."/>
            <person name="Park J.H."/>
            <person name="Huh J.H."/>
            <person name="Kim J.S."/>
            <person name="Kim B.D."/>
            <person name="Cohen O."/>
            <person name="Paran I."/>
            <person name="Suh M.C."/>
            <person name="Lee S.B."/>
            <person name="Kim Y.K."/>
            <person name="Shin Y."/>
            <person name="Noh S.J."/>
            <person name="Park J."/>
            <person name="Seo Y.S."/>
            <person name="Kwon S.Y."/>
            <person name="Kim H.A."/>
            <person name="Park J.M."/>
            <person name="Kim H.J."/>
            <person name="Choi S.B."/>
            <person name="Bosland P.W."/>
            <person name="Reeves G."/>
            <person name="Jo S.H."/>
            <person name="Lee B.W."/>
            <person name="Cho H.T."/>
            <person name="Choi H.S."/>
            <person name="Lee M.S."/>
            <person name="Yu Y."/>
            <person name="Do Choi Y."/>
            <person name="Park B.S."/>
            <person name="van Deynze A."/>
            <person name="Ashrafi H."/>
            <person name="Hill T."/>
            <person name="Kim W.T."/>
            <person name="Pai H.S."/>
            <person name="Ahn H.K."/>
            <person name="Yeam I."/>
            <person name="Giovannoni J.J."/>
            <person name="Rose J.K."/>
            <person name="Sorensen I."/>
            <person name="Lee S.J."/>
            <person name="Kim R.W."/>
            <person name="Choi I.Y."/>
            <person name="Choi B.S."/>
            <person name="Lim J.S."/>
            <person name="Lee Y.H."/>
            <person name="Choi D."/>
        </authorList>
    </citation>
    <scope>NUCLEOTIDE SEQUENCE [LARGE SCALE GENOMIC DNA]</scope>
    <source>
        <strain evidence="7">cv. CM334</strain>
    </source>
</reference>
<sequence>MGVVFSTELVLILWSHAPELRATIGFDLTQVEIEHQNPSGYILEFGIPTWKWDEVNMDFVMGFPYMRCQHDSIWVIVDRMTKSAHFLPVHTSYLDEDYAKIYVRELVRLHGVPLSIISDRDSGRYTNAEEHNIIVGNPSTTSKEEEKVESVSSGEWKNYLFEGFNILDKAPKKLTKLINDYSEWIVDGLLNHHAERRISVYDSMSRRKYSEIQKLAKILPTYLDMNGFLDLKVRTDWSMIEAYQDKMGNPFDVQYVEGVSQQTIGSLDCGLFVAAYAEYLSNGLQVPNDGLDVGLLHKIYDSLLWKYGEVKAQKLYASDIKNPQRPKPNFVAPDEEQLIHIK</sequence>
<dbReference type="Gramene" id="PHT76551">
    <property type="protein sequence ID" value="PHT76551"/>
    <property type="gene ID" value="T459_20073"/>
</dbReference>
<comment type="similarity">
    <text evidence="1">Belongs to the peptidase C48 family.</text>
</comment>